<reference evidence="2 3" key="1">
    <citation type="submission" date="2020-03" db="EMBL/GenBank/DDBJ databases">
        <title>Isolation of cellulose-producing strains, genome characterization and application of the synthesized cellulose films as an economical and sustainable material for piezoelectric sensor construction.</title>
        <authorList>
            <person name="Mangayil R.K."/>
        </authorList>
    </citation>
    <scope>NUCLEOTIDE SEQUENCE [LARGE SCALE GENOMIC DNA]</scope>
    <source>
        <strain evidence="2 3">ENS 9a1a</strain>
    </source>
</reference>
<gene>
    <name evidence="2" type="ORF">GWK63_04405</name>
</gene>
<evidence type="ECO:0000313" key="3">
    <source>
        <dbReference type="Proteomes" id="UP000502533"/>
    </source>
</evidence>
<dbReference type="RefSeq" id="WP_166498130.1">
    <property type="nucleotide sequence ID" value="NZ_CP050139.1"/>
</dbReference>
<dbReference type="AlphaFoldDB" id="A0A858JM09"/>
<evidence type="ECO:0000313" key="2">
    <source>
        <dbReference type="EMBL" id="QIP34828.1"/>
    </source>
</evidence>
<sequence length="82" mass="9132">MHDGLQGHICPSVELPMPEQFRIPAGFHGSLPGRMAQGGRLTRGAGSDHQHQRELLCRHDIIVDDFDNAAGRHSRIAPVRFR</sequence>
<feature type="region of interest" description="Disordered" evidence="1">
    <location>
        <begin position="25"/>
        <end position="50"/>
    </location>
</feature>
<keyword evidence="3" id="KW-1185">Reference proteome</keyword>
<dbReference type="GeneID" id="89223759"/>
<organism evidence="2 3">
    <name type="scientific">Komagataeibacter rhaeticus</name>
    <dbReference type="NCBI Taxonomy" id="215221"/>
    <lineage>
        <taxon>Bacteria</taxon>
        <taxon>Pseudomonadati</taxon>
        <taxon>Pseudomonadota</taxon>
        <taxon>Alphaproteobacteria</taxon>
        <taxon>Acetobacterales</taxon>
        <taxon>Acetobacteraceae</taxon>
        <taxon>Komagataeibacter</taxon>
    </lineage>
</organism>
<name>A0A858JM09_9PROT</name>
<accession>A0A858JM09</accession>
<dbReference type="KEGG" id="kre:GWK63_04405"/>
<protein>
    <submittedName>
        <fullName evidence="2">Uncharacterized protein</fullName>
    </submittedName>
</protein>
<evidence type="ECO:0000256" key="1">
    <source>
        <dbReference type="SAM" id="MobiDB-lite"/>
    </source>
</evidence>
<dbReference type="EMBL" id="CP050139">
    <property type="protein sequence ID" value="QIP34828.1"/>
    <property type="molecule type" value="Genomic_DNA"/>
</dbReference>
<proteinExistence type="predicted"/>
<dbReference type="Proteomes" id="UP000502533">
    <property type="component" value="Chromosome"/>
</dbReference>